<feature type="transmembrane region" description="Helical" evidence="1">
    <location>
        <begin position="197"/>
        <end position="215"/>
    </location>
</feature>
<dbReference type="SUPFAM" id="SSF48317">
    <property type="entry name" value="Acid phosphatase/Vanadium-dependent haloperoxidase"/>
    <property type="match status" value="1"/>
</dbReference>
<feature type="transmembrane region" description="Helical" evidence="1">
    <location>
        <begin position="18"/>
        <end position="38"/>
    </location>
</feature>
<keyword evidence="1" id="KW-0812">Transmembrane</keyword>
<dbReference type="AlphaFoldDB" id="A0A6J6QEQ8"/>
<proteinExistence type="predicted"/>
<reference evidence="3" key="1">
    <citation type="submission" date="2020-05" db="EMBL/GenBank/DDBJ databases">
        <authorList>
            <person name="Chiriac C."/>
            <person name="Salcher M."/>
            <person name="Ghai R."/>
            <person name="Kavagutti S V."/>
        </authorList>
    </citation>
    <scope>NUCLEOTIDE SEQUENCE</scope>
</reference>
<protein>
    <submittedName>
        <fullName evidence="3">Unannotated protein</fullName>
    </submittedName>
</protein>
<dbReference type="InterPro" id="IPR036938">
    <property type="entry name" value="PAP2/HPO_sf"/>
</dbReference>
<feature type="transmembrane region" description="Helical" evidence="1">
    <location>
        <begin position="91"/>
        <end position="113"/>
    </location>
</feature>
<sequence length="224" mass="25522">MSISPTYARPPKLTRKQLLTVWAIFLGIVLAFITYEIFNKAEYSYQPLVMKGWLDAKIPIISLFVIPYLSFHLLAALVVPLLSLRIAGFKAFLVNGLAIIFGQLCLDVAYAFFQTEVPRTPVTGHSPFDWMLVNLVYGNDRPLNGFPSNHVTWSVVSMIALWRLRHLAPRTSWILMAWFTLILPATVFLHQHFLIDIYGGIFVAFTCYWSAMFAIEKPLLRVAP</sequence>
<dbReference type="Gene3D" id="1.20.144.10">
    <property type="entry name" value="Phosphatidic acid phosphatase type 2/haloperoxidase"/>
    <property type="match status" value="1"/>
</dbReference>
<dbReference type="GO" id="GO:0016020">
    <property type="term" value="C:membrane"/>
    <property type="evidence" value="ECO:0007669"/>
    <property type="project" value="UniProtKB-SubCell"/>
</dbReference>
<organism evidence="3">
    <name type="scientific">freshwater metagenome</name>
    <dbReference type="NCBI Taxonomy" id="449393"/>
    <lineage>
        <taxon>unclassified sequences</taxon>
        <taxon>metagenomes</taxon>
        <taxon>ecological metagenomes</taxon>
    </lineage>
</organism>
<evidence type="ECO:0000256" key="1">
    <source>
        <dbReference type="SAM" id="Phobius"/>
    </source>
</evidence>
<name>A0A6J6QEQ8_9ZZZZ</name>
<feature type="transmembrane region" description="Helical" evidence="1">
    <location>
        <begin position="171"/>
        <end position="191"/>
    </location>
</feature>
<keyword evidence="1" id="KW-1133">Transmembrane helix</keyword>
<feature type="transmembrane region" description="Helical" evidence="1">
    <location>
        <begin position="58"/>
        <end position="79"/>
    </location>
</feature>
<keyword evidence="1" id="KW-0472">Membrane</keyword>
<feature type="domain" description="Phosphatidic acid phosphatase type 2/haloperoxidase" evidence="2">
    <location>
        <begin position="124"/>
        <end position="212"/>
    </location>
</feature>
<evidence type="ECO:0000313" key="3">
    <source>
        <dbReference type="EMBL" id="CAB4707933.1"/>
    </source>
</evidence>
<accession>A0A6J6QEQ8</accession>
<evidence type="ECO:0000259" key="2">
    <source>
        <dbReference type="Pfam" id="PF01569"/>
    </source>
</evidence>
<gene>
    <name evidence="3" type="ORF">UFOPK2423_01553</name>
</gene>
<dbReference type="Pfam" id="PF01569">
    <property type="entry name" value="PAP2"/>
    <property type="match status" value="1"/>
</dbReference>
<dbReference type="InterPro" id="IPR000326">
    <property type="entry name" value="PAP2/HPO"/>
</dbReference>
<dbReference type="EMBL" id="CAEZXN010000055">
    <property type="protein sequence ID" value="CAB4707933.1"/>
    <property type="molecule type" value="Genomic_DNA"/>
</dbReference>